<dbReference type="AlphaFoldDB" id="A0A183JXT9"/>
<dbReference type="Proteomes" id="UP000279833">
    <property type="component" value="Unassembled WGS sequence"/>
</dbReference>
<sequence>MIWIFYRTQQENAEEDDQCSGSLRSSMSQHTQREKQDSPIPHSMQQSNHNLEDMKSFTYVSSMIGEHGESDTDVNARIGKERTVYLQLKNIWNSKQLSTNTKVRIFNTNVKTLLLSTGSETWRTTKSVI</sequence>
<evidence type="ECO:0000313" key="5">
    <source>
        <dbReference type="WBParaSite" id="SCUD_0000753701-mRNA-1"/>
    </source>
</evidence>
<organism evidence="5">
    <name type="scientific">Schistosoma curassoni</name>
    <dbReference type="NCBI Taxonomy" id="6186"/>
    <lineage>
        <taxon>Eukaryota</taxon>
        <taxon>Metazoa</taxon>
        <taxon>Spiralia</taxon>
        <taxon>Lophotrochozoa</taxon>
        <taxon>Platyhelminthes</taxon>
        <taxon>Trematoda</taxon>
        <taxon>Digenea</taxon>
        <taxon>Strigeidida</taxon>
        <taxon>Schistosomatoidea</taxon>
        <taxon>Schistosomatidae</taxon>
        <taxon>Schistosoma</taxon>
    </lineage>
</organism>
<dbReference type="WBParaSite" id="SCUD_0000753701-mRNA-1">
    <property type="protein sequence ID" value="SCUD_0000753701-mRNA-1"/>
    <property type="gene ID" value="SCUD_0000753701"/>
</dbReference>
<feature type="region of interest" description="Disordered" evidence="1">
    <location>
        <begin position="14"/>
        <end position="47"/>
    </location>
</feature>
<evidence type="ECO:0000313" key="4">
    <source>
        <dbReference type="Proteomes" id="UP000279833"/>
    </source>
</evidence>
<evidence type="ECO:0000256" key="1">
    <source>
        <dbReference type="SAM" id="MobiDB-lite"/>
    </source>
</evidence>
<name>A0A183JXT9_9TREM</name>
<keyword evidence="4" id="KW-1185">Reference proteome</keyword>
<dbReference type="InterPro" id="IPR045609">
    <property type="entry name" value="DUF6451"/>
</dbReference>
<dbReference type="Pfam" id="PF20049">
    <property type="entry name" value="DUF6451"/>
    <property type="match status" value="1"/>
</dbReference>
<reference evidence="3 4" key="2">
    <citation type="submission" date="2018-11" db="EMBL/GenBank/DDBJ databases">
        <authorList>
            <consortium name="Pathogen Informatics"/>
        </authorList>
    </citation>
    <scope>NUCLEOTIDE SEQUENCE [LARGE SCALE GENOMIC DNA]</scope>
    <source>
        <strain evidence="3">Dakar</strain>
        <strain evidence="4">Dakar, Senegal</strain>
    </source>
</reference>
<reference evidence="5" key="1">
    <citation type="submission" date="2016-06" db="UniProtKB">
        <authorList>
            <consortium name="WormBaseParasite"/>
        </authorList>
    </citation>
    <scope>IDENTIFICATION</scope>
</reference>
<protein>
    <submittedName>
        <fullName evidence="5">DUF6451 domain-containing protein</fullName>
    </submittedName>
</protein>
<dbReference type="PANTHER" id="PTHR47027">
    <property type="entry name" value="REVERSE TRANSCRIPTASE DOMAIN-CONTAINING PROTEIN"/>
    <property type="match status" value="1"/>
</dbReference>
<gene>
    <name evidence="3" type="ORF">SCUD_LOCUS7537</name>
</gene>
<evidence type="ECO:0000259" key="2">
    <source>
        <dbReference type="Pfam" id="PF20049"/>
    </source>
</evidence>
<dbReference type="PANTHER" id="PTHR47027:SF25">
    <property type="entry name" value="REVERSE TRANSCRIPTASE DOMAIN-CONTAINING PROTEIN"/>
    <property type="match status" value="1"/>
</dbReference>
<accession>A0A183JXT9</accession>
<feature type="compositionally biased region" description="Polar residues" evidence="1">
    <location>
        <begin position="19"/>
        <end position="30"/>
    </location>
</feature>
<proteinExistence type="predicted"/>
<feature type="domain" description="DUF6451" evidence="2">
    <location>
        <begin position="86"/>
        <end position="115"/>
    </location>
</feature>
<dbReference type="EMBL" id="UZAK01032376">
    <property type="protein sequence ID" value="VDP26623.1"/>
    <property type="molecule type" value="Genomic_DNA"/>
</dbReference>
<evidence type="ECO:0000313" key="3">
    <source>
        <dbReference type="EMBL" id="VDP26623.1"/>
    </source>
</evidence>